<dbReference type="OrthoDB" id="691764at2759"/>
<protein>
    <submittedName>
        <fullName evidence="1">Uncharacterized protein</fullName>
    </submittedName>
</protein>
<proteinExistence type="predicted"/>
<sequence length="31" mass="3560">MPEAHIYLPAPLRRLFRLPSRSPPPPLPALR</sequence>
<name>A0A9E7G0A7_9LILI</name>
<dbReference type="EMBL" id="CP097507">
    <property type="protein sequence ID" value="URE05741.1"/>
    <property type="molecule type" value="Genomic_DNA"/>
</dbReference>
<evidence type="ECO:0000313" key="2">
    <source>
        <dbReference type="Proteomes" id="UP001055439"/>
    </source>
</evidence>
<dbReference type="AlphaFoldDB" id="A0A9E7G0A7"/>
<gene>
    <name evidence="1" type="ORF">MUK42_03121</name>
</gene>
<evidence type="ECO:0000313" key="1">
    <source>
        <dbReference type="EMBL" id="URE05741.1"/>
    </source>
</evidence>
<accession>A0A9E7G0A7</accession>
<keyword evidence="2" id="KW-1185">Reference proteome</keyword>
<dbReference type="Proteomes" id="UP001055439">
    <property type="component" value="Chromosome 5"/>
</dbReference>
<reference evidence="1" key="1">
    <citation type="submission" date="2022-05" db="EMBL/GenBank/DDBJ databases">
        <title>The Musa troglodytarum L. genome provides insights into the mechanism of non-climacteric behaviour and enrichment of carotenoids.</title>
        <authorList>
            <person name="Wang J."/>
        </authorList>
    </citation>
    <scope>NUCLEOTIDE SEQUENCE</scope>
    <source>
        <tissue evidence="1">Leaf</tissue>
    </source>
</reference>
<organism evidence="1 2">
    <name type="scientific">Musa troglodytarum</name>
    <name type="common">fe'i banana</name>
    <dbReference type="NCBI Taxonomy" id="320322"/>
    <lineage>
        <taxon>Eukaryota</taxon>
        <taxon>Viridiplantae</taxon>
        <taxon>Streptophyta</taxon>
        <taxon>Embryophyta</taxon>
        <taxon>Tracheophyta</taxon>
        <taxon>Spermatophyta</taxon>
        <taxon>Magnoliopsida</taxon>
        <taxon>Liliopsida</taxon>
        <taxon>Zingiberales</taxon>
        <taxon>Musaceae</taxon>
        <taxon>Musa</taxon>
    </lineage>
</organism>